<keyword evidence="2" id="KW-1185">Reference proteome</keyword>
<dbReference type="PANTHER" id="PTHR33710">
    <property type="entry name" value="BNAC02G09200D PROTEIN"/>
    <property type="match status" value="1"/>
</dbReference>
<evidence type="ECO:0000313" key="1">
    <source>
        <dbReference type="EMBL" id="KAK8995336.1"/>
    </source>
</evidence>
<sequence length="210" mass="24093">MSARRCLWNLLEGVNQGENAAWILGRDFNSTLSNTECSSEANISSGVNALFSDFVFNQGLFDAGFMGSRFTWCRGSLHERLDRFLINETVAQRMHFSIFHLDHLVLDHRPILFHSVINDQRSASRPFCFLACWLEHPKFQDMLSTCWGSSRLLSDNISSFKAGVRTWNRDIFGHIARSKRRLMARIVGIDCKLEHRCSNYLSRLCGKLLA</sequence>
<evidence type="ECO:0008006" key="3">
    <source>
        <dbReference type="Google" id="ProtNLM"/>
    </source>
</evidence>
<protein>
    <recommendedName>
        <fullName evidence="3">Reverse transcriptase</fullName>
    </recommendedName>
</protein>
<dbReference type="SUPFAM" id="SSF56219">
    <property type="entry name" value="DNase I-like"/>
    <property type="match status" value="1"/>
</dbReference>
<dbReference type="InterPro" id="IPR036691">
    <property type="entry name" value="Endo/exonu/phosph_ase_sf"/>
</dbReference>
<reference evidence="1 2" key="1">
    <citation type="journal article" date="2024" name="G3 (Bethesda)">
        <title>Genome assembly of Hibiscus sabdariffa L. provides insights into metabolisms of medicinal natural products.</title>
        <authorList>
            <person name="Kim T."/>
        </authorList>
    </citation>
    <scope>NUCLEOTIDE SEQUENCE [LARGE SCALE GENOMIC DNA]</scope>
    <source>
        <strain evidence="1">TK-2024</strain>
        <tissue evidence="1">Old leaves</tissue>
    </source>
</reference>
<organism evidence="1 2">
    <name type="scientific">Hibiscus sabdariffa</name>
    <name type="common">roselle</name>
    <dbReference type="NCBI Taxonomy" id="183260"/>
    <lineage>
        <taxon>Eukaryota</taxon>
        <taxon>Viridiplantae</taxon>
        <taxon>Streptophyta</taxon>
        <taxon>Embryophyta</taxon>
        <taxon>Tracheophyta</taxon>
        <taxon>Spermatophyta</taxon>
        <taxon>Magnoliopsida</taxon>
        <taxon>eudicotyledons</taxon>
        <taxon>Gunneridae</taxon>
        <taxon>Pentapetalae</taxon>
        <taxon>rosids</taxon>
        <taxon>malvids</taxon>
        <taxon>Malvales</taxon>
        <taxon>Malvaceae</taxon>
        <taxon>Malvoideae</taxon>
        <taxon>Hibiscus</taxon>
    </lineage>
</organism>
<gene>
    <name evidence="1" type="ORF">V6N11_069774</name>
</gene>
<comment type="caution">
    <text evidence="1">The sequence shown here is derived from an EMBL/GenBank/DDBJ whole genome shotgun (WGS) entry which is preliminary data.</text>
</comment>
<dbReference type="Proteomes" id="UP001396334">
    <property type="component" value="Unassembled WGS sequence"/>
</dbReference>
<dbReference type="Gene3D" id="3.60.10.10">
    <property type="entry name" value="Endonuclease/exonuclease/phosphatase"/>
    <property type="match status" value="1"/>
</dbReference>
<accession>A0ABR2Q3S3</accession>
<name>A0ABR2Q3S3_9ROSI</name>
<proteinExistence type="predicted"/>
<dbReference type="PANTHER" id="PTHR33710:SF64">
    <property type="entry name" value="ENDONUCLEASE_EXONUCLEASE_PHOSPHATASE DOMAIN-CONTAINING PROTEIN"/>
    <property type="match status" value="1"/>
</dbReference>
<dbReference type="EMBL" id="JBBPBN010000046">
    <property type="protein sequence ID" value="KAK8995336.1"/>
    <property type="molecule type" value="Genomic_DNA"/>
</dbReference>
<evidence type="ECO:0000313" key="2">
    <source>
        <dbReference type="Proteomes" id="UP001396334"/>
    </source>
</evidence>